<feature type="domain" description="DUF2726" evidence="2">
    <location>
        <begin position="58"/>
        <end position="161"/>
    </location>
</feature>
<dbReference type="InterPro" id="IPR024402">
    <property type="entry name" value="DUF2726"/>
</dbReference>
<dbReference type="InterPro" id="IPR049886">
    <property type="entry name" value="CFI_box_CTERM_dom"/>
</dbReference>
<evidence type="ECO:0000256" key="1">
    <source>
        <dbReference type="SAM" id="MobiDB-lite"/>
    </source>
</evidence>
<dbReference type="NCBIfam" id="NF041770">
    <property type="entry name" value="CFI_box_CTERM"/>
    <property type="match status" value="1"/>
</dbReference>
<name>A0A1T4XAR5_9FIRM</name>
<organism evidence="3 4">
    <name type="scientific">Gemmiger formicilis</name>
    <dbReference type="NCBI Taxonomy" id="745368"/>
    <lineage>
        <taxon>Bacteria</taxon>
        <taxon>Bacillati</taxon>
        <taxon>Bacillota</taxon>
        <taxon>Clostridia</taxon>
        <taxon>Eubacteriales</taxon>
        <taxon>Gemmiger</taxon>
    </lineage>
</organism>
<evidence type="ECO:0000313" key="4">
    <source>
        <dbReference type="Proteomes" id="UP000190286"/>
    </source>
</evidence>
<dbReference type="GeneID" id="93338047"/>
<dbReference type="Pfam" id="PF10881">
    <property type="entry name" value="DUF2726"/>
    <property type="match status" value="1"/>
</dbReference>
<evidence type="ECO:0000313" key="3">
    <source>
        <dbReference type="EMBL" id="SKA85981.1"/>
    </source>
</evidence>
<dbReference type="Gene3D" id="3.40.960.10">
    <property type="entry name" value="VSR Endonuclease"/>
    <property type="match status" value="1"/>
</dbReference>
<feature type="region of interest" description="Disordered" evidence="1">
    <location>
        <begin position="176"/>
        <end position="197"/>
    </location>
</feature>
<dbReference type="Proteomes" id="UP000190286">
    <property type="component" value="Unassembled WGS sequence"/>
</dbReference>
<dbReference type="OrthoDB" id="7056196at2"/>
<reference evidence="3 4" key="1">
    <citation type="submission" date="2017-02" db="EMBL/GenBank/DDBJ databases">
        <authorList>
            <person name="Peterson S.W."/>
        </authorList>
    </citation>
    <scope>NUCLEOTIDE SEQUENCE [LARGE SCALE GENOMIC DNA]</scope>
    <source>
        <strain evidence="3 4">ATCC 27749</strain>
    </source>
</reference>
<protein>
    <recommendedName>
        <fullName evidence="2">DUF2726 domain-containing protein</fullName>
    </recommendedName>
</protein>
<dbReference type="RefSeq" id="WP_159447008.1">
    <property type="nucleotide sequence ID" value="NZ_FUYF01000007.1"/>
</dbReference>
<accession>A0A1T4XAR5</accession>
<dbReference type="AlphaFoldDB" id="A0A1T4XAR5"/>
<evidence type="ECO:0000259" key="2">
    <source>
        <dbReference type="Pfam" id="PF10881"/>
    </source>
</evidence>
<proteinExistence type="predicted"/>
<keyword evidence="4" id="KW-1185">Reference proteome</keyword>
<gene>
    <name evidence="3" type="ORF">SAMN02745178_01583</name>
</gene>
<sequence>MKCCVCGAESGHYPLCRACNQKKEQGLIIKCTQCGQWHYADAPCPQPNAPEFLYECRKSLITANEQQFFKALKEIVPQGYHVFPQINLAAFIERVDNTPFRNELFRNVDFLITDAAFAPKIAVEINDPTHHEYERRKRDEKVAAICAEAGVPIVTLWTNYGVNREYMQKRITETLENPPQRVAHHGEKPAEPQPRTVVEPQPRTVVEPQQTWDEHAAAHNETRKKKQGCYVATCVYGSYDCPQVWTLRRYRDDVLKNTTAGRCFISLYYAVSPTMVRVFGRNQAVRRMWRTALDRIISRLNADGFSDKPYNDQ</sequence>
<dbReference type="STRING" id="745368.SAMN02745178_01583"/>
<dbReference type="EMBL" id="FUYF01000007">
    <property type="protein sequence ID" value="SKA85981.1"/>
    <property type="molecule type" value="Genomic_DNA"/>
</dbReference>